<protein>
    <submittedName>
        <fullName evidence="1">Uncharacterized protein</fullName>
    </submittedName>
</protein>
<feature type="non-terminal residue" evidence="1">
    <location>
        <position position="105"/>
    </location>
</feature>
<evidence type="ECO:0000313" key="1">
    <source>
        <dbReference type="EMBL" id="KAA6392024.1"/>
    </source>
</evidence>
<evidence type="ECO:0000313" key="2">
    <source>
        <dbReference type="Proteomes" id="UP000324800"/>
    </source>
</evidence>
<name>A0A5J4WAN1_9EUKA</name>
<sequence>MLFLSGPCPSVDLDYISEKILKHLYPKYQIKLGNSYQLRDCDKEQQFNHLQLSPQETLASPLYFEIAKWVAGTGCCVELPISIGRPCIKIQKESVKKLLLEVPIL</sequence>
<dbReference type="AlphaFoldDB" id="A0A5J4WAN1"/>
<proteinExistence type="predicted"/>
<dbReference type="EMBL" id="SNRW01002685">
    <property type="protein sequence ID" value="KAA6392024.1"/>
    <property type="molecule type" value="Genomic_DNA"/>
</dbReference>
<accession>A0A5J4WAN1</accession>
<gene>
    <name evidence="1" type="ORF">EZS28_012449</name>
</gene>
<reference evidence="1 2" key="1">
    <citation type="submission" date="2019-03" db="EMBL/GenBank/DDBJ databases">
        <title>Single cell metagenomics reveals metabolic interactions within the superorganism composed of flagellate Streblomastix strix and complex community of Bacteroidetes bacteria on its surface.</title>
        <authorList>
            <person name="Treitli S.C."/>
            <person name="Kolisko M."/>
            <person name="Husnik F."/>
            <person name="Keeling P."/>
            <person name="Hampl V."/>
        </authorList>
    </citation>
    <scope>NUCLEOTIDE SEQUENCE [LARGE SCALE GENOMIC DNA]</scope>
    <source>
        <strain evidence="1">ST1C</strain>
    </source>
</reference>
<comment type="caution">
    <text evidence="1">The sequence shown here is derived from an EMBL/GenBank/DDBJ whole genome shotgun (WGS) entry which is preliminary data.</text>
</comment>
<organism evidence="1 2">
    <name type="scientific">Streblomastix strix</name>
    <dbReference type="NCBI Taxonomy" id="222440"/>
    <lineage>
        <taxon>Eukaryota</taxon>
        <taxon>Metamonada</taxon>
        <taxon>Preaxostyla</taxon>
        <taxon>Oxymonadida</taxon>
        <taxon>Streblomastigidae</taxon>
        <taxon>Streblomastix</taxon>
    </lineage>
</organism>
<dbReference type="Proteomes" id="UP000324800">
    <property type="component" value="Unassembled WGS sequence"/>
</dbReference>